<dbReference type="HOGENOM" id="CLU_3222610_0_0_9"/>
<gene>
    <name evidence="1" type="ordered locus">HMPREF0833_10917</name>
</gene>
<evidence type="ECO:0000313" key="2">
    <source>
        <dbReference type="Proteomes" id="UP000001502"/>
    </source>
</evidence>
<proteinExistence type="predicted"/>
<dbReference type="EMBL" id="CP002843">
    <property type="protein sequence ID" value="AEH55948.1"/>
    <property type="molecule type" value="Genomic_DNA"/>
</dbReference>
<organism evidence="1 2">
    <name type="scientific">Streptococcus parasanguinis (strain ATCC 15912 / DSM 6778 / CIP 104372 / LMG 14537)</name>
    <dbReference type="NCBI Taxonomy" id="760570"/>
    <lineage>
        <taxon>Bacteria</taxon>
        <taxon>Bacillati</taxon>
        <taxon>Bacillota</taxon>
        <taxon>Bacilli</taxon>
        <taxon>Lactobacillales</taxon>
        <taxon>Streptococcaceae</taxon>
        <taxon>Streptococcus</taxon>
    </lineage>
</organism>
<protein>
    <submittedName>
        <fullName evidence="1">Uncharacterized protein</fullName>
    </submittedName>
</protein>
<evidence type="ECO:0000313" key="1">
    <source>
        <dbReference type="EMBL" id="AEH55948.1"/>
    </source>
</evidence>
<sequence>MASIFTKLRKTGDESNSSFFHKKWIFKNIPSLKFNQEILGKIVG</sequence>
<name>F8DJ47_STREP</name>
<dbReference type="KEGG" id="scp:HMPREF0833_10917"/>
<accession>F8DJ47</accession>
<dbReference type="Proteomes" id="UP000001502">
    <property type="component" value="Chromosome"/>
</dbReference>
<dbReference type="AlphaFoldDB" id="F8DJ47"/>
<reference evidence="2" key="1">
    <citation type="submission" date="2011-06" db="EMBL/GenBank/DDBJ databases">
        <title>Complete sequence of Streptococcus parasanguinis strain ATCC 15912.</title>
        <authorList>
            <person name="Muzny D."/>
            <person name="Qin X."/>
            <person name="Buhay C."/>
            <person name="Dugan-Rocha S."/>
            <person name="Ding Y."/>
            <person name="Chen G."/>
            <person name="Hawes A."/>
            <person name="Holder M."/>
            <person name="Jhangiani S."/>
            <person name="Johnson A."/>
            <person name="Khan Z."/>
            <person name="Li Z."/>
            <person name="Liu W."/>
            <person name="Liu X."/>
            <person name="Perez L."/>
            <person name="Shen H."/>
            <person name="Wang Q."/>
            <person name="Watt J."/>
            <person name="Xi L."/>
            <person name="Xin Y."/>
            <person name="Zhou J."/>
            <person name="Deng J."/>
            <person name="Jiang H."/>
            <person name="Liu Y."/>
            <person name="Qu J."/>
            <person name="Song X.-Z."/>
            <person name="Zhang L."/>
            <person name="Villasana D."/>
            <person name="Johnson A."/>
            <person name="Liu J."/>
            <person name="Liyanage D."/>
            <person name="Lorensuhewa L."/>
            <person name="Robinson T."/>
            <person name="Song A."/>
            <person name="Song B.-B."/>
            <person name="Dinh H."/>
            <person name="Thornton R."/>
            <person name="Coyle M."/>
            <person name="Francisco L."/>
            <person name="Jackson L."/>
            <person name="Javaid M."/>
            <person name="Korchina V."/>
            <person name="Kovar C."/>
            <person name="Mata R."/>
            <person name="Mathew T."/>
            <person name="Ngo R."/>
            <person name="Nguyen L."/>
            <person name="Nguyen N."/>
            <person name="Okwuonu G."/>
            <person name="Ongeri F."/>
            <person name="Pham C."/>
            <person name="Simmons D."/>
            <person name="Wilczek-Boney K."/>
            <person name="Hale W."/>
            <person name="Jakkamsetti A."/>
            <person name="Pham P."/>
            <person name="Ruth R."/>
            <person name="San Lucas F."/>
            <person name="Warren J."/>
            <person name="Zhang J."/>
            <person name="Zhao Z."/>
            <person name="Zhou C."/>
            <person name="Zhu D."/>
            <person name="Lee S."/>
            <person name="Bess C."/>
            <person name="Blankenburg K."/>
            <person name="Forbes L."/>
            <person name="Fu Q."/>
            <person name="Gubbala S."/>
            <person name="Hirani K."/>
            <person name="Jayaseelan J.C."/>
            <person name="Lara F."/>
            <person name="Munidasa M."/>
            <person name="Palculict T."/>
            <person name="Patil S."/>
            <person name="Pu L.-L."/>
            <person name="Saada N."/>
            <person name="Tang L."/>
            <person name="Weissenberger G."/>
            <person name="Zhu Y."/>
            <person name="Hemphill L."/>
            <person name="Shang Y."/>
            <person name="Youmans B."/>
            <person name="Ayvaz T."/>
            <person name="Ross M."/>
            <person name="Santibanez J."/>
            <person name="Aqrawi P."/>
            <person name="Gross S."/>
            <person name="Joshi V."/>
            <person name="Fowler G."/>
            <person name="Nazareth L."/>
            <person name="Reid J."/>
            <person name="Worley K."/>
            <person name="Petrosino J."/>
            <person name="Highlander S."/>
            <person name="Gibbs R."/>
        </authorList>
    </citation>
    <scope>NUCLEOTIDE SEQUENCE [LARGE SCALE GENOMIC DNA]</scope>
    <source>
        <strain evidence="2">ATCC 15912 / DSM 6778 / CIP 104372 / LMG 14537</strain>
    </source>
</reference>